<sequence length="128" mass="15058">MHINLIVFLAIIKLGYCEGELYMNVFKKIFELRIHENAERGTRLTMGIEMQRKIKPMKNCFGQLETDVDWLDYKLCAGNRMHSLPFHIHITHKNHHPPTFSQTNYHFYVPVTLPVGANIGKMEVRNYL</sequence>
<dbReference type="Proteomes" id="UP000095283">
    <property type="component" value="Unplaced"/>
</dbReference>
<dbReference type="WBParaSite" id="Hba_14188">
    <property type="protein sequence ID" value="Hba_14188"/>
    <property type="gene ID" value="Hba_14188"/>
</dbReference>
<keyword evidence="2" id="KW-1185">Reference proteome</keyword>
<protein>
    <submittedName>
        <fullName evidence="3">Uncharacterized protein</fullName>
    </submittedName>
</protein>
<dbReference type="AlphaFoldDB" id="A0A1I7X9J9"/>
<evidence type="ECO:0000313" key="2">
    <source>
        <dbReference type="Proteomes" id="UP000095283"/>
    </source>
</evidence>
<organism evidence="2 3">
    <name type="scientific">Heterorhabditis bacteriophora</name>
    <name type="common">Entomopathogenic nematode worm</name>
    <dbReference type="NCBI Taxonomy" id="37862"/>
    <lineage>
        <taxon>Eukaryota</taxon>
        <taxon>Metazoa</taxon>
        <taxon>Ecdysozoa</taxon>
        <taxon>Nematoda</taxon>
        <taxon>Chromadorea</taxon>
        <taxon>Rhabditida</taxon>
        <taxon>Rhabditina</taxon>
        <taxon>Rhabditomorpha</taxon>
        <taxon>Strongyloidea</taxon>
        <taxon>Heterorhabditidae</taxon>
        <taxon>Heterorhabditis</taxon>
    </lineage>
</organism>
<feature type="signal peptide" evidence="1">
    <location>
        <begin position="1"/>
        <end position="19"/>
    </location>
</feature>
<proteinExistence type="predicted"/>
<accession>A0A1I7X9J9</accession>
<keyword evidence="1" id="KW-0732">Signal</keyword>
<evidence type="ECO:0000256" key="1">
    <source>
        <dbReference type="SAM" id="SignalP"/>
    </source>
</evidence>
<reference evidence="3" key="1">
    <citation type="submission" date="2016-11" db="UniProtKB">
        <authorList>
            <consortium name="WormBaseParasite"/>
        </authorList>
    </citation>
    <scope>IDENTIFICATION</scope>
</reference>
<name>A0A1I7X9J9_HETBA</name>
<evidence type="ECO:0000313" key="3">
    <source>
        <dbReference type="WBParaSite" id="Hba_14188"/>
    </source>
</evidence>
<feature type="chain" id="PRO_5009311041" evidence="1">
    <location>
        <begin position="20"/>
        <end position="128"/>
    </location>
</feature>